<dbReference type="AlphaFoldDB" id="A0A397PMR2"/>
<dbReference type="EMBL" id="QXDF01000003">
    <property type="protein sequence ID" value="RIA47404.1"/>
    <property type="molecule type" value="Genomic_DNA"/>
</dbReference>
<reference evidence="8 9" key="1">
    <citation type="submission" date="2018-08" db="EMBL/GenBank/DDBJ databases">
        <title>Genomic Encyclopedia of Archaeal and Bacterial Type Strains, Phase II (KMG-II): from individual species to whole genera.</title>
        <authorList>
            <person name="Goeker M."/>
        </authorList>
    </citation>
    <scope>NUCLEOTIDE SEQUENCE [LARGE SCALE GENOMIC DNA]</scope>
    <source>
        <strain evidence="8 9">DSM 5002</strain>
    </source>
</reference>
<dbReference type="Pfam" id="PF01628">
    <property type="entry name" value="HrcA"/>
    <property type="match status" value="1"/>
</dbReference>
<dbReference type="InterPro" id="IPR002571">
    <property type="entry name" value="HrcA"/>
</dbReference>
<feature type="domain" description="Winged helix-turn-helix transcription repressor HrcA DNA-binding" evidence="7">
    <location>
        <begin position="11"/>
        <end position="78"/>
    </location>
</feature>
<evidence type="ECO:0000259" key="6">
    <source>
        <dbReference type="Pfam" id="PF01628"/>
    </source>
</evidence>
<keyword evidence="4 5" id="KW-0804">Transcription</keyword>
<evidence type="ECO:0000256" key="4">
    <source>
        <dbReference type="ARBA" id="ARBA00023163"/>
    </source>
</evidence>
<dbReference type="SUPFAM" id="SSF55781">
    <property type="entry name" value="GAF domain-like"/>
    <property type="match status" value="1"/>
</dbReference>
<comment type="caution">
    <text evidence="8">The sequence shown here is derived from an EMBL/GenBank/DDBJ whole genome shotgun (WGS) entry which is preliminary data.</text>
</comment>
<evidence type="ECO:0000259" key="7">
    <source>
        <dbReference type="Pfam" id="PF03444"/>
    </source>
</evidence>
<dbReference type="InterPro" id="IPR005104">
    <property type="entry name" value="WHTH_HrcA_DNA-bd"/>
</dbReference>
<feature type="domain" description="Heat-inducible transcription repressor HrcA C-terminal" evidence="6">
    <location>
        <begin position="115"/>
        <end position="338"/>
    </location>
</feature>
<dbReference type="PANTHER" id="PTHR34824:SF1">
    <property type="entry name" value="HEAT-INDUCIBLE TRANSCRIPTION REPRESSOR HRCA"/>
    <property type="match status" value="1"/>
</dbReference>
<keyword evidence="3 5" id="KW-0346">Stress response</keyword>
<dbReference type="InterPro" id="IPR036388">
    <property type="entry name" value="WH-like_DNA-bd_sf"/>
</dbReference>
<dbReference type="SUPFAM" id="SSF46785">
    <property type="entry name" value="Winged helix' DNA-binding domain"/>
    <property type="match status" value="1"/>
</dbReference>
<evidence type="ECO:0000313" key="8">
    <source>
        <dbReference type="EMBL" id="RIA47404.1"/>
    </source>
</evidence>
<dbReference type="InterPro" id="IPR023120">
    <property type="entry name" value="WHTH_transcript_rep_HrcA_IDD"/>
</dbReference>
<dbReference type="PIRSF" id="PIRSF005485">
    <property type="entry name" value="HrcA"/>
    <property type="match status" value="1"/>
</dbReference>
<sequence length="353" mass="39079">MTEPLGGLKELNERSREIFRQIVETYLETGAPVGSRNLSRQLPMTLSPASVRNVMADLEAMGLIYAPHASAGRMPTHAGLRMFVDCLLEIGDLSTREREQIQRQMTAEYTRQGVDEVLSEASGMLSGLSRCAGLVVAEKQINRIKHIEFVNLDNGRALLVLVGEDGAVENRVVNLPEGLPPSALIEAGNYLNARIRGLTLHEAKERINQELKEKRDLLDELTKGLIEAGLAEWSGGREETKSLIVRGRAHLLEDLKAIEELERIRLLFEDLESKKELVRLLDLADEAEGVRIFIGSENQLFSLSGSSVIVAPFRDNDRNIVGVLGVIGPTRLNYARVIPVVDYTAKLVGRLLT</sequence>
<evidence type="ECO:0000313" key="9">
    <source>
        <dbReference type="Proteomes" id="UP000266273"/>
    </source>
</evidence>
<evidence type="ECO:0000256" key="1">
    <source>
        <dbReference type="ARBA" id="ARBA00022491"/>
    </source>
</evidence>
<dbReference type="Gene3D" id="1.10.10.10">
    <property type="entry name" value="Winged helix-like DNA-binding domain superfamily/Winged helix DNA-binding domain"/>
    <property type="match status" value="1"/>
</dbReference>
<gene>
    <name evidence="5" type="primary">hrcA</name>
    <name evidence="8" type="ORF">BXY53_2483</name>
</gene>
<comment type="function">
    <text evidence="5">Negative regulator of class I heat shock genes (grpE-dnaK-dnaJ and groELS operons). Prevents heat-shock induction of these operons.</text>
</comment>
<dbReference type="PANTHER" id="PTHR34824">
    <property type="entry name" value="HEAT-INDUCIBLE TRANSCRIPTION REPRESSOR HRCA"/>
    <property type="match status" value="1"/>
</dbReference>
<dbReference type="Proteomes" id="UP000266273">
    <property type="component" value="Unassembled WGS sequence"/>
</dbReference>
<dbReference type="InterPro" id="IPR036390">
    <property type="entry name" value="WH_DNA-bd_sf"/>
</dbReference>
<comment type="similarity">
    <text evidence="5">Belongs to the HrcA family.</text>
</comment>
<dbReference type="HAMAP" id="MF_00081">
    <property type="entry name" value="HrcA"/>
    <property type="match status" value="1"/>
</dbReference>
<name>A0A397PMR2_9HYPH</name>
<dbReference type="GO" id="GO:0045892">
    <property type="term" value="P:negative regulation of DNA-templated transcription"/>
    <property type="evidence" value="ECO:0007669"/>
    <property type="project" value="UniProtKB-UniRule"/>
</dbReference>
<dbReference type="Gene3D" id="3.30.390.60">
    <property type="entry name" value="Heat-inducible transcription repressor hrca homolog, domain 3"/>
    <property type="match status" value="1"/>
</dbReference>
<dbReference type="GO" id="GO:0003677">
    <property type="term" value="F:DNA binding"/>
    <property type="evidence" value="ECO:0007669"/>
    <property type="project" value="InterPro"/>
</dbReference>
<dbReference type="Gene3D" id="3.30.450.40">
    <property type="match status" value="1"/>
</dbReference>
<evidence type="ECO:0000256" key="3">
    <source>
        <dbReference type="ARBA" id="ARBA00023016"/>
    </source>
</evidence>
<keyword evidence="1 5" id="KW-0678">Repressor</keyword>
<dbReference type="RefSeq" id="WP_119062278.1">
    <property type="nucleotide sequence ID" value="NZ_QXDF01000003.1"/>
</dbReference>
<dbReference type="OrthoDB" id="9783139at2"/>
<protein>
    <recommendedName>
        <fullName evidence="5">Heat-inducible transcription repressor HrcA</fullName>
    </recommendedName>
</protein>
<dbReference type="InterPro" id="IPR029016">
    <property type="entry name" value="GAF-like_dom_sf"/>
</dbReference>
<keyword evidence="2 5" id="KW-0805">Transcription regulation</keyword>
<organism evidence="8 9">
    <name type="scientific">Dichotomicrobium thermohalophilum</name>
    <dbReference type="NCBI Taxonomy" id="933063"/>
    <lineage>
        <taxon>Bacteria</taxon>
        <taxon>Pseudomonadati</taxon>
        <taxon>Pseudomonadota</taxon>
        <taxon>Alphaproteobacteria</taxon>
        <taxon>Hyphomicrobiales</taxon>
        <taxon>Hyphomicrobiaceae</taxon>
        <taxon>Dichotomicrobium</taxon>
    </lineage>
</organism>
<dbReference type="Pfam" id="PF03444">
    <property type="entry name" value="WHD_HrcA"/>
    <property type="match status" value="1"/>
</dbReference>
<evidence type="ECO:0000256" key="2">
    <source>
        <dbReference type="ARBA" id="ARBA00023015"/>
    </source>
</evidence>
<evidence type="ECO:0000256" key="5">
    <source>
        <dbReference type="HAMAP-Rule" id="MF_00081"/>
    </source>
</evidence>
<keyword evidence="9" id="KW-1185">Reference proteome</keyword>
<dbReference type="NCBIfam" id="TIGR00331">
    <property type="entry name" value="hrcA"/>
    <property type="match status" value="1"/>
</dbReference>
<proteinExistence type="inferred from homology"/>
<dbReference type="InterPro" id="IPR021153">
    <property type="entry name" value="HrcA_C"/>
</dbReference>
<accession>A0A397PMR2</accession>